<comment type="caution">
    <text evidence="3">The sequence shown here is derived from an EMBL/GenBank/DDBJ whole genome shotgun (WGS) entry which is preliminary data.</text>
</comment>
<organism evidence="3 4">
    <name type="scientific">Lyophyllum shimeji</name>
    <name type="common">Hon-shimeji</name>
    <name type="synonym">Tricholoma shimeji</name>
    <dbReference type="NCBI Taxonomy" id="47721"/>
    <lineage>
        <taxon>Eukaryota</taxon>
        <taxon>Fungi</taxon>
        <taxon>Dikarya</taxon>
        <taxon>Basidiomycota</taxon>
        <taxon>Agaricomycotina</taxon>
        <taxon>Agaricomycetes</taxon>
        <taxon>Agaricomycetidae</taxon>
        <taxon>Agaricales</taxon>
        <taxon>Tricholomatineae</taxon>
        <taxon>Lyophyllaceae</taxon>
        <taxon>Lyophyllum</taxon>
    </lineage>
</organism>
<dbReference type="EMBL" id="BRPK01000008">
    <property type="protein sequence ID" value="GLB40311.1"/>
    <property type="molecule type" value="Genomic_DNA"/>
</dbReference>
<proteinExistence type="predicted"/>
<feature type="compositionally biased region" description="Low complexity" evidence="1">
    <location>
        <begin position="121"/>
        <end position="131"/>
    </location>
</feature>
<feature type="chain" id="PRO_5040368178" evidence="2">
    <location>
        <begin position="18"/>
        <end position="194"/>
    </location>
</feature>
<evidence type="ECO:0000313" key="4">
    <source>
        <dbReference type="Proteomes" id="UP001063166"/>
    </source>
</evidence>
<dbReference type="PANTHER" id="PTHR37487">
    <property type="entry name" value="CHROMOSOME 1, WHOLE GENOME SHOTGUN SEQUENCE"/>
    <property type="match status" value="1"/>
</dbReference>
<sequence>MFSTLFTLALLAAPALADFAVSTPTLTQCKDAKISWETTKGPYNIIAVPAENPCGDALADLGDHDGTSITWKAALPAGVKVQLSVEDANGDEAWSGIITVQNSDDASCVPANLKADPKPNSSQSSSGHSTVVVTPTTTIKANIPLTSASDNVPSAVGAAGANPLGLGNGALNMRQASTPVMFLGAVAAFLAFSL</sequence>
<dbReference type="OrthoDB" id="3259746at2759"/>
<protein>
    <submittedName>
        <fullName evidence="3">Uncharacterized protein</fullName>
    </submittedName>
</protein>
<evidence type="ECO:0000256" key="2">
    <source>
        <dbReference type="SAM" id="SignalP"/>
    </source>
</evidence>
<evidence type="ECO:0000313" key="3">
    <source>
        <dbReference type="EMBL" id="GLB40311.1"/>
    </source>
</evidence>
<keyword evidence="4" id="KW-1185">Reference proteome</keyword>
<gene>
    <name evidence="3" type="ORF">LshimejAT787_0801820</name>
</gene>
<feature type="signal peptide" evidence="2">
    <location>
        <begin position="1"/>
        <end position="17"/>
    </location>
</feature>
<evidence type="ECO:0000256" key="1">
    <source>
        <dbReference type="SAM" id="MobiDB-lite"/>
    </source>
</evidence>
<reference evidence="3" key="1">
    <citation type="submission" date="2022-07" db="EMBL/GenBank/DDBJ databases">
        <title>The genome of Lyophyllum shimeji provides insight into the initial evolution of ectomycorrhizal fungal genome.</title>
        <authorList>
            <person name="Kobayashi Y."/>
            <person name="Shibata T."/>
            <person name="Hirakawa H."/>
            <person name="Shigenobu S."/>
            <person name="Nishiyama T."/>
            <person name="Yamada A."/>
            <person name="Hasebe M."/>
            <person name="Kawaguchi M."/>
        </authorList>
    </citation>
    <scope>NUCLEOTIDE SEQUENCE</scope>
    <source>
        <strain evidence="3">AT787</strain>
    </source>
</reference>
<dbReference type="AlphaFoldDB" id="A0A9P3PRA8"/>
<dbReference type="PANTHER" id="PTHR37487:SF3">
    <property type="entry name" value="CLEAVAGE_POLYADENYLATION SPECIFICITY FACTOR A SUBUNIT N-TERMINAL DOMAIN-CONTAINING PROTEIN"/>
    <property type="match status" value="1"/>
</dbReference>
<dbReference type="Proteomes" id="UP001063166">
    <property type="component" value="Unassembled WGS sequence"/>
</dbReference>
<keyword evidence="2" id="KW-0732">Signal</keyword>
<feature type="region of interest" description="Disordered" evidence="1">
    <location>
        <begin position="112"/>
        <end position="131"/>
    </location>
</feature>
<accession>A0A9P3PRA8</accession>
<name>A0A9P3PRA8_LYOSH</name>